<evidence type="ECO:0000313" key="2">
    <source>
        <dbReference type="EnsemblPlants" id="AET04644"/>
    </source>
</evidence>
<name>G7LC85_MEDTR</name>
<reference evidence="1 3" key="2">
    <citation type="journal article" date="2014" name="BMC Genomics">
        <title>An improved genome release (version Mt4.0) for the model legume Medicago truncatula.</title>
        <authorList>
            <person name="Tang H."/>
            <person name="Krishnakumar V."/>
            <person name="Bidwell S."/>
            <person name="Rosen B."/>
            <person name="Chan A."/>
            <person name="Zhou S."/>
            <person name="Gentzbittel L."/>
            <person name="Childs K.L."/>
            <person name="Yandell M."/>
            <person name="Gundlach H."/>
            <person name="Mayer K.F."/>
            <person name="Schwartz D.C."/>
            <person name="Town C.D."/>
        </authorList>
    </citation>
    <scope>GENOME REANNOTATION</scope>
    <source>
        <strain evidence="2 3">cv. Jemalong A17</strain>
    </source>
</reference>
<dbReference type="AlphaFoldDB" id="G7LC85"/>
<accession>G7LC85</accession>
<organism evidence="1 3">
    <name type="scientific">Medicago truncatula</name>
    <name type="common">Barrel medic</name>
    <name type="synonym">Medicago tribuloides</name>
    <dbReference type="NCBI Taxonomy" id="3880"/>
    <lineage>
        <taxon>Eukaryota</taxon>
        <taxon>Viridiplantae</taxon>
        <taxon>Streptophyta</taxon>
        <taxon>Embryophyta</taxon>
        <taxon>Tracheophyta</taxon>
        <taxon>Spermatophyta</taxon>
        <taxon>Magnoliopsida</taxon>
        <taxon>eudicotyledons</taxon>
        <taxon>Gunneridae</taxon>
        <taxon>Pentapetalae</taxon>
        <taxon>rosids</taxon>
        <taxon>fabids</taxon>
        <taxon>Fabales</taxon>
        <taxon>Fabaceae</taxon>
        <taxon>Papilionoideae</taxon>
        <taxon>50 kb inversion clade</taxon>
        <taxon>NPAAA clade</taxon>
        <taxon>Hologalegina</taxon>
        <taxon>IRL clade</taxon>
        <taxon>Trifolieae</taxon>
        <taxon>Medicago</taxon>
    </lineage>
</organism>
<evidence type="ECO:0000313" key="3">
    <source>
        <dbReference type="Proteomes" id="UP000002051"/>
    </source>
</evidence>
<keyword evidence="3" id="KW-1185">Reference proteome</keyword>
<dbReference type="EMBL" id="CM001224">
    <property type="protein sequence ID" value="AET04644.1"/>
    <property type="molecule type" value="Genomic_DNA"/>
</dbReference>
<dbReference type="PaxDb" id="3880-AET04644"/>
<dbReference type="HOGENOM" id="CLU_2982135_0_0_1"/>
<reference evidence="1 3" key="1">
    <citation type="journal article" date="2011" name="Nature">
        <title>The Medicago genome provides insight into the evolution of rhizobial symbioses.</title>
        <authorList>
            <person name="Young N.D."/>
            <person name="Debelle F."/>
            <person name="Oldroyd G.E."/>
            <person name="Geurts R."/>
            <person name="Cannon S.B."/>
            <person name="Udvardi M.K."/>
            <person name="Benedito V.A."/>
            <person name="Mayer K.F."/>
            <person name="Gouzy J."/>
            <person name="Schoof H."/>
            <person name="Van de Peer Y."/>
            <person name="Proost S."/>
            <person name="Cook D.R."/>
            <person name="Meyers B.C."/>
            <person name="Spannagl M."/>
            <person name="Cheung F."/>
            <person name="De Mita S."/>
            <person name="Krishnakumar V."/>
            <person name="Gundlach H."/>
            <person name="Zhou S."/>
            <person name="Mudge J."/>
            <person name="Bharti A.K."/>
            <person name="Murray J.D."/>
            <person name="Naoumkina M.A."/>
            <person name="Rosen B."/>
            <person name="Silverstein K.A."/>
            <person name="Tang H."/>
            <person name="Rombauts S."/>
            <person name="Zhao P.X."/>
            <person name="Zhou P."/>
            <person name="Barbe V."/>
            <person name="Bardou P."/>
            <person name="Bechner M."/>
            <person name="Bellec A."/>
            <person name="Berger A."/>
            <person name="Berges H."/>
            <person name="Bidwell S."/>
            <person name="Bisseling T."/>
            <person name="Choisne N."/>
            <person name="Couloux A."/>
            <person name="Denny R."/>
            <person name="Deshpande S."/>
            <person name="Dai X."/>
            <person name="Doyle J.J."/>
            <person name="Dudez A.M."/>
            <person name="Farmer A.D."/>
            <person name="Fouteau S."/>
            <person name="Franken C."/>
            <person name="Gibelin C."/>
            <person name="Gish J."/>
            <person name="Goldstein S."/>
            <person name="Gonzalez A.J."/>
            <person name="Green P.J."/>
            <person name="Hallab A."/>
            <person name="Hartog M."/>
            <person name="Hua A."/>
            <person name="Humphray S.J."/>
            <person name="Jeong D.H."/>
            <person name="Jing Y."/>
            <person name="Jocker A."/>
            <person name="Kenton S.M."/>
            <person name="Kim D.J."/>
            <person name="Klee K."/>
            <person name="Lai H."/>
            <person name="Lang C."/>
            <person name="Lin S."/>
            <person name="Macmil S.L."/>
            <person name="Magdelenat G."/>
            <person name="Matthews L."/>
            <person name="McCorrison J."/>
            <person name="Monaghan E.L."/>
            <person name="Mun J.H."/>
            <person name="Najar F.Z."/>
            <person name="Nicholson C."/>
            <person name="Noirot C."/>
            <person name="O'Bleness M."/>
            <person name="Paule C.R."/>
            <person name="Poulain J."/>
            <person name="Prion F."/>
            <person name="Qin B."/>
            <person name="Qu C."/>
            <person name="Retzel E.F."/>
            <person name="Riddle C."/>
            <person name="Sallet E."/>
            <person name="Samain S."/>
            <person name="Samson N."/>
            <person name="Sanders I."/>
            <person name="Saurat O."/>
            <person name="Scarpelli C."/>
            <person name="Schiex T."/>
            <person name="Segurens B."/>
            <person name="Severin A.J."/>
            <person name="Sherrier D.J."/>
            <person name="Shi R."/>
            <person name="Sims S."/>
            <person name="Singer S.R."/>
            <person name="Sinharoy S."/>
            <person name="Sterck L."/>
            <person name="Viollet A."/>
            <person name="Wang B.B."/>
            <person name="Wang K."/>
            <person name="Wang M."/>
            <person name="Wang X."/>
            <person name="Warfsmann J."/>
            <person name="Weissenbach J."/>
            <person name="White D.D."/>
            <person name="White J.D."/>
            <person name="Wiley G.B."/>
            <person name="Wincker P."/>
            <person name="Xing Y."/>
            <person name="Yang L."/>
            <person name="Yao Z."/>
            <person name="Ying F."/>
            <person name="Zhai J."/>
            <person name="Zhou L."/>
            <person name="Zuber A."/>
            <person name="Denarie J."/>
            <person name="Dixon R.A."/>
            <person name="May G.D."/>
            <person name="Schwartz D.C."/>
            <person name="Rogers J."/>
            <person name="Quetier F."/>
            <person name="Town C.D."/>
            <person name="Roe B.A."/>
        </authorList>
    </citation>
    <scope>NUCLEOTIDE SEQUENCE [LARGE SCALE GENOMIC DNA]</scope>
    <source>
        <strain evidence="1">A17</strain>
        <strain evidence="2 3">cv. Jemalong A17</strain>
    </source>
</reference>
<evidence type="ECO:0000313" key="1">
    <source>
        <dbReference type="EMBL" id="AET04644.1"/>
    </source>
</evidence>
<proteinExistence type="predicted"/>
<protein>
    <submittedName>
        <fullName evidence="1 2">Uncharacterized protein</fullName>
    </submittedName>
</protein>
<dbReference type="Proteomes" id="UP000002051">
    <property type="component" value="Chromosome 8"/>
</dbReference>
<dbReference type="EnsemblPlants" id="AET04644">
    <property type="protein sequence ID" value="AET04644"/>
    <property type="gene ID" value="MTR_8g092530"/>
</dbReference>
<gene>
    <name evidence="1" type="ordered locus">MTR_8g092530</name>
</gene>
<reference evidence="2" key="3">
    <citation type="submission" date="2015-04" db="UniProtKB">
        <authorList>
            <consortium name="EnsemblPlants"/>
        </authorList>
    </citation>
    <scope>IDENTIFICATION</scope>
    <source>
        <strain evidence="2">cv. Jemalong A17</strain>
    </source>
</reference>
<sequence length="58" mass="6056">MTMSRLRDGGKWCLIVAAGGVSRRSSGGHHGGGRWASGNITVVHGGSPARTYYLLDQG</sequence>